<dbReference type="Proteomes" id="UP000478463">
    <property type="component" value="Chromosome"/>
</dbReference>
<sequence length="1845" mass="183935">MRPAARTIDAATPSFPRRALAVLTALCLLLGQYNGGLVAAYATGADEVELRVGPSVTAVLSDGVLTLSGTGDTDDFTADAAPFAGYASEVRALVVEEGVSYIGSCLFYGLGGLEGELTLPGSVVGIGDGAFSGNGSETAPRFSAVRNLFESGEVVRSADDGYAVDRIVQQDIAHPETLFYPGQAGEVTCSSENGSFLEAALTAGYERAGGAEDAEAAEPVETGEAGREAEAQPEALQDEGAALASEGDAPGAALAAAEGATVVYVNQLDGSDGNPGTVDEPKATLAGAAALLTSAADGGTTEGNRILVQGTYTRSSDERNLPAVPFTLAGADGDAVLQAPEKEAAGVSDHPLYLGAGFRLENIETVRIDHVYGNGHDLVIGEGVTTKGLYLYGYGQNALGGSSPSASVTALSGRILRIVGYLRSTPALDCGGRSSTVTVGGTASVDAIVAGSASGAVSNADVTVNVEGGYVGTLIGGNQGFSANPSPFTGKTKINVDGGQVKNLYGAGSGRNQSVPTYRGDLDIDVTGGKVENLYGAGSAAYVISDGVDASRVSVSVSGKGRVDSLFAAGKGWDDTSSLGIKNDTNMWGGFPAGTDPVDFGSLTGTVEIAVEDGGTVGDVYASGQGYVSSSGDSPDEGTKSNAYLDGEAVVRVSGGTVTGSVYGGGKGIELDGYGRCARVTEGSRVRVEVTGGTVQGNVYGGGRTASVDGSASVAVSGGTVQGNVYGGSLQGAVGGATRVDVDGGTVNGSVYGGAYGVSGSVLVAGGSTVNMTDGWVRGNLYGGSELSDDGAVVAEGEAAPDLIVVNLVGGTVGGNVFGGGYRGTVNGSTHLHVGTGALDACSYYAGAGAEAKPALSASSLTVGGSVYAGGDFGGDGSDYDAVTVIGTSHVYVDGGGYDTGSGASGAPSMTVEGGVFGSGASCDAGQTRLVTLANYGEPVAGDGGAAAGATRTLTAVQRADRVLLLDAHVRLSGQSDAANADQTALYSLNRIGDHGEVDGLGSLGGGLVLQSGSTLVLDAPAIELAALRSLDADGKEATATSAAEAASNALLLNNGTLLRVSCSSADGEQYGPVKGFARLLAGESAEGYAYARIAPGGESDGGFVDGDGKEMAFTEQSSYRYWKVSGGGEANVTRQTVLTARTLESGDAGYGEDGYAVAKGVIELPPAEDGSTYAVKSVETSNARLVLAGAAKTGQGGAAEWQASGGDPTGADAQKAAIADSPLTTFGLFMKPGTGFAPGSSGAVVTTSATVSSIDGTVSGDAVPQIEFYLTYYNEGIVASQDPGTVTVVLQRSHGGAVRETTTASVQIVTRAANLSSLEMDLYATQGGSYAGKLYIPAGTSRQLTLVGVSSSDGSSLVSGGSSLSDNRFSLSLQAKQSQGWQSSGLMDAPCDLGSFAAGSPVRIGTTDSRHDAPIDIVLTNAPGFPPKDQADTVTLALEDASSGGSTVSVVLRIHWEQSAVASVEAGAGRQHNALTPSEGALAITQDSALTAAFSLSSPLSAAQSWVELRDEAGGSTVALPKGTELTLSSGEGFYRYEATGAEEGGRVKLGDFVAMSGGGHLSGNVAGSVSVIVDFGSSSSKLALGEYSLRLRNEGTADSVGAGFTVNNAAAKASVGVGGGSSQGAHAFELSLSRGSDTRFSGGATAVLSLADGAGFPEGTAFSLDGETSYPSGGKAYIPLSGGDAWTIEMDAPFAVGLAAGSYALDVQVFPTGASAGDAAPLTAAVGFAVEEAPSYALSVSQDSEESRIVEAGGALSFSVAYAVRGAAAEPVRIDVSAQRKTDAGYQNVQGWTASGNDPLVAESSGTQTISVVAPAPLEPGTYRLLFKLGDREVPYNVVVAKL</sequence>
<proteinExistence type="predicted"/>
<evidence type="ECO:0000313" key="3">
    <source>
        <dbReference type="Proteomes" id="UP000478463"/>
    </source>
</evidence>
<dbReference type="Gene3D" id="3.80.10.10">
    <property type="entry name" value="Ribonuclease Inhibitor"/>
    <property type="match status" value="1"/>
</dbReference>
<dbReference type="KEGG" id="egd:GS424_008250"/>
<reference evidence="2 3" key="1">
    <citation type="submission" date="2020-10" db="EMBL/GenBank/DDBJ databases">
        <title>Eggerthella sp. nov., isolated from human feces.</title>
        <authorList>
            <person name="Yajun G."/>
        </authorList>
    </citation>
    <scope>NUCLEOTIDE SEQUENCE [LARGE SCALE GENOMIC DNA]</scope>
    <source>
        <strain evidence="2 3">HF-1101</strain>
    </source>
</reference>
<evidence type="ECO:0000313" key="2">
    <source>
        <dbReference type="EMBL" id="QOS69814.1"/>
    </source>
</evidence>
<organism evidence="2 3">
    <name type="scientific">Eggerthella guodeyinii</name>
    <dbReference type="NCBI Taxonomy" id="2690837"/>
    <lineage>
        <taxon>Bacteria</taxon>
        <taxon>Bacillati</taxon>
        <taxon>Actinomycetota</taxon>
        <taxon>Coriobacteriia</taxon>
        <taxon>Eggerthellales</taxon>
        <taxon>Eggerthellaceae</taxon>
        <taxon>Eggerthella</taxon>
    </lineage>
</organism>
<evidence type="ECO:0000256" key="1">
    <source>
        <dbReference type="SAM" id="MobiDB-lite"/>
    </source>
</evidence>
<protein>
    <submittedName>
        <fullName evidence="2">Uncharacterized protein</fullName>
    </submittedName>
</protein>
<gene>
    <name evidence="2" type="ORF">GS424_008250</name>
</gene>
<dbReference type="InterPro" id="IPR032675">
    <property type="entry name" value="LRR_dom_sf"/>
</dbReference>
<name>A0A6L7IQ44_9ACTN</name>
<accession>A0A6L7IQ44</accession>
<feature type="region of interest" description="Disordered" evidence="1">
    <location>
        <begin position="209"/>
        <end position="237"/>
    </location>
</feature>
<dbReference type="RefSeq" id="WP_160941599.1">
    <property type="nucleotide sequence ID" value="NZ_CP063310.1"/>
</dbReference>
<dbReference type="EMBL" id="CP063310">
    <property type="protein sequence ID" value="QOS69814.1"/>
    <property type="molecule type" value="Genomic_DNA"/>
</dbReference>